<dbReference type="CDD" id="cd18186">
    <property type="entry name" value="BTB_POZ_ZBTB_KLHL-like"/>
    <property type="match status" value="1"/>
</dbReference>
<evidence type="ECO:0000313" key="2">
    <source>
        <dbReference type="EMBL" id="GMT02558.1"/>
    </source>
</evidence>
<feature type="domain" description="BTB" evidence="1">
    <location>
        <begin position="1"/>
        <end position="52"/>
    </location>
</feature>
<sequence>KFLAIHSPFFSTMFFGKFSENGKDEVEIKDVDYEEFLDLLHFIFIKSMVITDRTVLHILKLADRFQMEDVMDLAVKHLTQSKGIDAAN</sequence>
<evidence type="ECO:0000259" key="1">
    <source>
        <dbReference type="PROSITE" id="PS50097"/>
    </source>
</evidence>
<dbReference type="PANTHER" id="PTHR22744">
    <property type="entry name" value="HELIX LOOP HELIX PROTEIN 21-RELATED"/>
    <property type="match status" value="1"/>
</dbReference>
<reference evidence="2" key="1">
    <citation type="submission" date="2023-10" db="EMBL/GenBank/DDBJ databases">
        <title>Genome assembly of Pristionchus species.</title>
        <authorList>
            <person name="Yoshida K."/>
            <person name="Sommer R.J."/>
        </authorList>
    </citation>
    <scope>NUCLEOTIDE SEQUENCE</scope>
    <source>
        <strain evidence="2">RS0144</strain>
    </source>
</reference>
<dbReference type="AlphaFoldDB" id="A0AAV5U850"/>
<dbReference type="PANTHER" id="PTHR22744:SF14">
    <property type="entry name" value="BTB DOMAIN-CONTAINING PROTEIN-RELATED"/>
    <property type="match status" value="1"/>
</dbReference>
<organism evidence="2 3">
    <name type="scientific">Pristionchus entomophagus</name>
    <dbReference type="NCBI Taxonomy" id="358040"/>
    <lineage>
        <taxon>Eukaryota</taxon>
        <taxon>Metazoa</taxon>
        <taxon>Ecdysozoa</taxon>
        <taxon>Nematoda</taxon>
        <taxon>Chromadorea</taxon>
        <taxon>Rhabditida</taxon>
        <taxon>Rhabditina</taxon>
        <taxon>Diplogasteromorpha</taxon>
        <taxon>Diplogasteroidea</taxon>
        <taxon>Neodiplogasteridae</taxon>
        <taxon>Pristionchus</taxon>
    </lineage>
</organism>
<accession>A0AAV5U850</accession>
<dbReference type="InterPro" id="IPR011333">
    <property type="entry name" value="SKP1/BTB/POZ_sf"/>
</dbReference>
<keyword evidence="3" id="KW-1185">Reference proteome</keyword>
<dbReference type="SUPFAM" id="SSF54695">
    <property type="entry name" value="POZ domain"/>
    <property type="match status" value="1"/>
</dbReference>
<feature type="non-terminal residue" evidence="2">
    <location>
        <position position="1"/>
    </location>
</feature>
<dbReference type="SMART" id="SM00225">
    <property type="entry name" value="BTB"/>
    <property type="match status" value="1"/>
</dbReference>
<dbReference type="Pfam" id="PF00651">
    <property type="entry name" value="BTB"/>
    <property type="match status" value="1"/>
</dbReference>
<dbReference type="Gene3D" id="3.30.710.10">
    <property type="entry name" value="Potassium Channel Kv1.1, Chain A"/>
    <property type="match status" value="1"/>
</dbReference>
<name>A0AAV5U850_9BILA</name>
<dbReference type="PROSITE" id="PS50097">
    <property type="entry name" value="BTB"/>
    <property type="match status" value="1"/>
</dbReference>
<protein>
    <recommendedName>
        <fullName evidence="1">BTB domain-containing protein</fullName>
    </recommendedName>
</protein>
<dbReference type="EMBL" id="BTSX01000005">
    <property type="protein sequence ID" value="GMT02558.1"/>
    <property type="molecule type" value="Genomic_DNA"/>
</dbReference>
<proteinExistence type="predicted"/>
<dbReference type="Proteomes" id="UP001432027">
    <property type="component" value="Unassembled WGS sequence"/>
</dbReference>
<comment type="caution">
    <text evidence="2">The sequence shown here is derived from an EMBL/GenBank/DDBJ whole genome shotgun (WGS) entry which is preliminary data.</text>
</comment>
<dbReference type="InterPro" id="IPR000210">
    <property type="entry name" value="BTB/POZ_dom"/>
</dbReference>
<evidence type="ECO:0000313" key="3">
    <source>
        <dbReference type="Proteomes" id="UP001432027"/>
    </source>
</evidence>
<gene>
    <name evidence="2" type="ORF">PENTCL1PPCAC_24732</name>
</gene>